<reference evidence="1" key="2">
    <citation type="submission" date="2015-07" db="EMBL/GenBank/DDBJ databases">
        <title>Plasmids, circular viruses and viroids from rat gut.</title>
        <authorList>
            <person name="Jorgensen T.J."/>
            <person name="Hansen M.A."/>
            <person name="Xu Z."/>
            <person name="Tabak M.A."/>
            <person name="Sorensen S.J."/>
            <person name="Hansen L.H."/>
        </authorList>
    </citation>
    <scope>NUCLEOTIDE SEQUENCE</scope>
    <source>
        <plasmid evidence="1">pRGRH0082</plasmid>
    </source>
</reference>
<dbReference type="AlphaFoldDB" id="A0A0H5PXF6"/>
<reference evidence="1" key="1">
    <citation type="submission" date="2015-06" db="EMBL/GenBank/DDBJ databases">
        <authorList>
            <person name="Joergensen T."/>
        </authorList>
    </citation>
    <scope>NUCLEOTIDE SEQUENCE</scope>
    <source>
        <plasmid evidence="1">pRGRH0082</plasmid>
    </source>
</reference>
<proteinExistence type="predicted"/>
<accession>A0A0H5PXF6</accession>
<evidence type="ECO:0000313" key="1">
    <source>
        <dbReference type="EMBL" id="CRY93855.1"/>
    </source>
</evidence>
<name>A0A0H5PXF6_9ZZZZ</name>
<sequence>MALTQQTKTQIITLRAEGQSYAKIAEVVKVSKQTAIDVARAERDSIATLQATEMEALYEAHRINQRGRLEQLSELQRKLLEEIQRRDLTDVPTKDLFNLFLSTTKSIKEEVTKPSILSTSEQESAARQRAMFDF</sequence>
<organism evidence="1">
    <name type="scientific">uncultured prokaryote</name>
    <dbReference type="NCBI Taxonomy" id="198431"/>
    <lineage>
        <taxon>unclassified sequences</taxon>
        <taxon>environmental samples</taxon>
    </lineage>
</organism>
<keyword evidence="1" id="KW-0614">Plasmid</keyword>
<protein>
    <recommendedName>
        <fullName evidence="2">Resolvase HTH domain-containing protein</fullName>
    </recommendedName>
</protein>
<dbReference type="EMBL" id="LN852773">
    <property type="protein sequence ID" value="CRY93855.1"/>
    <property type="molecule type" value="Genomic_DNA"/>
</dbReference>
<geneLocation type="plasmid" evidence="1">
    <name>pRGRH0082</name>
</geneLocation>
<evidence type="ECO:0008006" key="2">
    <source>
        <dbReference type="Google" id="ProtNLM"/>
    </source>
</evidence>